<feature type="transmembrane region" description="Helical" evidence="1">
    <location>
        <begin position="123"/>
        <end position="140"/>
    </location>
</feature>
<evidence type="ECO:0000256" key="1">
    <source>
        <dbReference type="SAM" id="Phobius"/>
    </source>
</evidence>
<protein>
    <submittedName>
        <fullName evidence="2">Uncharacterized protein</fullName>
    </submittedName>
</protein>
<evidence type="ECO:0000313" key="2">
    <source>
        <dbReference type="EMBL" id="BEQ14678.1"/>
    </source>
</evidence>
<feature type="transmembrane region" description="Helical" evidence="1">
    <location>
        <begin position="93"/>
        <end position="111"/>
    </location>
</feature>
<feature type="transmembrane region" description="Helical" evidence="1">
    <location>
        <begin position="12"/>
        <end position="31"/>
    </location>
</feature>
<feature type="transmembrane region" description="Helical" evidence="1">
    <location>
        <begin position="52"/>
        <end position="73"/>
    </location>
</feature>
<dbReference type="EMBL" id="AP028679">
    <property type="protein sequence ID" value="BEQ14678.1"/>
    <property type="molecule type" value="Genomic_DNA"/>
</dbReference>
<dbReference type="RefSeq" id="WP_338606381.1">
    <property type="nucleotide sequence ID" value="NZ_AP028679.1"/>
</dbReference>
<proteinExistence type="predicted"/>
<name>A0AAU9EC68_9BACT</name>
<feature type="transmembrane region" description="Helical" evidence="1">
    <location>
        <begin position="152"/>
        <end position="172"/>
    </location>
</feature>
<accession>A0AAU9EC68</accession>
<evidence type="ECO:0000313" key="3">
    <source>
        <dbReference type="Proteomes" id="UP001366166"/>
    </source>
</evidence>
<keyword evidence="1" id="KW-0812">Transmembrane</keyword>
<dbReference type="Proteomes" id="UP001366166">
    <property type="component" value="Chromosome"/>
</dbReference>
<organism evidence="2 3">
    <name type="scientific">Desulfoferula mesophila</name>
    <dbReference type="NCBI Taxonomy" id="3058419"/>
    <lineage>
        <taxon>Bacteria</taxon>
        <taxon>Pseudomonadati</taxon>
        <taxon>Thermodesulfobacteriota</taxon>
        <taxon>Desulfarculia</taxon>
        <taxon>Desulfarculales</taxon>
        <taxon>Desulfarculaceae</taxon>
        <taxon>Desulfoferula</taxon>
    </lineage>
</organism>
<keyword evidence="1" id="KW-1133">Transmembrane helix</keyword>
<keyword evidence="1" id="KW-0472">Membrane</keyword>
<sequence>MSFYVQWVMNDPMLSAFIQFAVLGTLGEVAAHMLVKRCWDLPFTPRRLALKILAWGVLGVVVKFGFTGIKGFVHGVEEAGYLPGFMASGLGHAFALSLGANFFFGPQMMIFHRLEDNLIMREWNFKGIDLALKSLAWFWIPAHTLTFALPPAFQIGLAALWGVVLGFIMGFAKNKAAAQEMGLAPAIN</sequence>
<dbReference type="AlphaFoldDB" id="A0AAU9EC68"/>
<dbReference type="KEGG" id="dmp:FAK_17440"/>
<gene>
    <name evidence="2" type="ORF">FAK_17440</name>
</gene>
<keyword evidence="3" id="KW-1185">Reference proteome</keyword>
<reference evidence="3" key="1">
    <citation type="journal article" date="2023" name="Arch. Microbiol.">
        <title>Desulfoferula mesophilus gen. nov. sp. nov., a mesophilic sulfate-reducing bacterium isolated from a brackish lake sediment.</title>
        <authorList>
            <person name="Watanabe T."/>
            <person name="Yabe T."/>
            <person name="Tsuji J.M."/>
            <person name="Fukui M."/>
        </authorList>
    </citation>
    <scope>NUCLEOTIDE SEQUENCE [LARGE SCALE GENOMIC DNA]</scope>
    <source>
        <strain evidence="3">12FAK</strain>
    </source>
</reference>